<accession>A0A1F4NPC3</accession>
<dbReference type="InterPro" id="IPR050239">
    <property type="entry name" value="Sigma-70_RNA_pol_init_factors"/>
</dbReference>
<dbReference type="PRINTS" id="PR00046">
    <property type="entry name" value="SIGMA70FCT"/>
</dbReference>
<sequence>MENSDNNMEPESVIKSIMVEQEEKSRGALDPFVVAINAMNGLKERERDVIINRYGLENGKKVTLEAVGKKFNITRERVRQIESATLRKLIEKPTKDLVQLIKLINSHLSEVGGVLSVNGLTSYLKSPQADQAELKTNALRLVMDVNEAVVALPNLSELQTGWMKRGFPQNLITPILSALAKVLTDANRTMTEKELWEALLHQETYQTYESQLSPTILTGLLSISTQIAQAADGKWGLAAWPTVVPKRIRDKVFLILEVSGKPKHFTDIAEAINRAYPAGKPVLSRTVHNELIGDKRFVLVGRGIYALKSWGFQPGVVLDVVKEVLKQAGRPLSVEDIIEAVLAKREVKRNTVVANLQNKSMFRKVGRGLYELVE</sequence>
<dbReference type="SUPFAM" id="SSF88659">
    <property type="entry name" value="Sigma3 and sigma4 domains of RNA polymerase sigma factors"/>
    <property type="match status" value="1"/>
</dbReference>
<dbReference type="Proteomes" id="UP000178085">
    <property type="component" value="Unassembled WGS sequence"/>
</dbReference>
<dbReference type="InterPro" id="IPR013324">
    <property type="entry name" value="RNA_pol_sigma_r3/r4-like"/>
</dbReference>
<proteinExistence type="predicted"/>
<comment type="caution">
    <text evidence="3">The sequence shown here is derived from an EMBL/GenBank/DDBJ whole genome shotgun (WGS) entry which is preliminary data.</text>
</comment>
<dbReference type="GO" id="GO:0003700">
    <property type="term" value="F:DNA-binding transcription factor activity"/>
    <property type="evidence" value="ECO:0007669"/>
    <property type="project" value="InterPro"/>
</dbReference>
<feature type="domain" description="HTH HARE-type" evidence="2">
    <location>
        <begin position="246"/>
        <end position="310"/>
    </location>
</feature>
<dbReference type="PANTHER" id="PTHR30603:SF47">
    <property type="entry name" value="RNA POLYMERASE SIGMA FACTOR SIGD, CHLOROPLASTIC"/>
    <property type="match status" value="1"/>
</dbReference>
<dbReference type="Gene3D" id="1.10.10.10">
    <property type="entry name" value="Winged helix-like DNA-binding domain superfamily/Winged helix DNA-binding domain"/>
    <property type="match status" value="1"/>
</dbReference>
<dbReference type="EMBL" id="METD01000001">
    <property type="protein sequence ID" value="OGB73304.1"/>
    <property type="molecule type" value="Genomic_DNA"/>
</dbReference>
<dbReference type="Pfam" id="PF04545">
    <property type="entry name" value="Sigma70_r4"/>
    <property type="match status" value="1"/>
</dbReference>
<reference evidence="3 4" key="1">
    <citation type="journal article" date="2016" name="Nat. Commun.">
        <title>Thousands of microbial genomes shed light on interconnected biogeochemical processes in an aquifer system.</title>
        <authorList>
            <person name="Anantharaman K."/>
            <person name="Brown C.T."/>
            <person name="Hug L.A."/>
            <person name="Sharon I."/>
            <person name="Castelle C.J."/>
            <person name="Probst A.J."/>
            <person name="Thomas B.C."/>
            <person name="Singh A."/>
            <person name="Wilkins M.J."/>
            <person name="Karaoz U."/>
            <person name="Brodie E.L."/>
            <person name="Williams K.H."/>
            <person name="Hubbard S.S."/>
            <person name="Banfield J.F."/>
        </authorList>
    </citation>
    <scope>NUCLEOTIDE SEQUENCE [LARGE SCALE GENOMIC DNA]</scope>
</reference>
<dbReference type="InterPro" id="IPR036388">
    <property type="entry name" value="WH-like_DNA-bd_sf"/>
</dbReference>
<dbReference type="GO" id="GO:0006352">
    <property type="term" value="P:DNA-templated transcription initiation"/>
    <property type="evidence" value="ECO:0007669"/>
    <property type="project" value="InterPro"/>
</dbReference>
<dbReference type="InterPro" id="IPR007759">
    <property type="entry name" value="Asxl_HARE-HTH"/>
</dbReference>
<dbReference type="Gene3D" id="1.10.10.1250">
    <property type="entry name" value="RNA polymerase, subunit delta, N-terminal domain"/>
    <property type="match status" value="1"/>
</dbReference>
<evidence type="ECO:0000313" key="4">
    <source>
        <dbReference type="Proteomes" id="UP000178085"/>
    </source>
</evidence>
<name>A0A1F4NPC3_UNCK3</name>
<organism evidence="3 4">
    <name type="scientific">candidate division Kazan bacterium RIFCSPLOWO2_01_FULL_45_19</name>
    <dbReference type="NCBI Taxonomy" id="1798538"/>
    <lineage>
        <taxon>Bacteria</taxon>
        <taxon>Bacteria division Kazan-3B-28</taxon>
    </lineage>
</organism>
<evidence type="ECO:0000256" key="1">
    <source>
        <dbReference type="ARBA" id="ARBA00023163"/>
    </source>
</evidence>
<evidence type="ECO:0000313" key="3">
    <source>
        <dbReference type="EMBL" id="OGB73304.1"/>
    </source>
</evidence>
<dbReference type="PANTHER" id="PTHR30603">
    <property type="entry name" value="RNA POLYMERASE SIGMA FACTOR RPO"/>
    <property type="match status" value="1"/>
</dbReference>
<dbReference type="InterPro" id="IPR038087">
    <property type="entry name" value="RNAP_delta_N_dom_sf"/>
</dbReference>
<keyword evidence="1" id="KW-0804">Transcription</keyword>
<protein>
    <recommendedName>
        <fullName evidence="2">HTH HARE-type domain-containing protein</fullName>
    </recommendedName>
</protein>
<dbReference type="CDD" id="cd06171">
    <property type="entry name" value="Sigma70_r4"/>
    <property type="match status" value="1"/>
</dbReference>
<gene>
    <name evidence="3" type="ORF">A3K51_00275</name>
</gene>
<dbReference type="InterPro" id="IPR000943">
    <property type="entry name" value="RNA_pol_sigma70"/>
</dbReference>
<evidence type="ECO:0000259" key="2">
    <source>
        <dbReference type="PROSITE" id="PS51913"/>
    </source>
</evidence>
<dbReference type="AlphaFoldDB" id="A0A1F4NPC3"/>
<dbReference type="InterPro" id="IPR007630">
    <property type="entry name" value="RNA_pol_sigma70_r4"/>
</dbReference>
<dbReference type="PROSITE" id="PS51913">
    <property type="entry name" value="HTH_HARE"/>
    <property type="match status" value="1"/>
</dbReference>